<dbReference type="RefSeq" id="XP_070905055.1">
    <property type="nucleotide sequence ID" value="XM_071049849.1"/>
</dbReference>
<proteinExistence type="predicted"/>
<sequence length="169" mass="18857">MVAVLVFIQLRRAVSKATRTCLPLRKAASLLQVFFQLCSCAGILSRSTRTAGQQKRGHIQVIKRDRRAPSPGLPRFLVVIPSHATVAFPPIHIRKYIRRQPWKGILHTALGFICLDILAPSEGPKHIVSRESGQLRRCAVSAWAIVVLTTCKAAFNTSRTRLPWCNLNI</sequence>
<accession>A0ABR4L747</accession>
<dbReference type="GeneID" id="98165013"/>
<reference evidence="1 2" key="1">
    <citation type="submission" date="2024-07" db="EMBL/GenBank/DDBJ databases">
        <title>Section-level genome sequencing and comparative genomics of Aspergillus sections Usti and Cavernicolus.</title>
        <authorList>
            <consortium name="Lawrence Berkeley National Laboratory"/>
            <person name="Nybo J.L."/>
            <person name="Vesth T.C."/>
            <person name="Theobald S."/>
            <person name="Frisvad J.C."/>
            <person name="Larsen T.O."/>
            <person name="Kjaerboelling I."/>
            <person name="Rothschild-Mancinelli K."/>
            <person name="Lyhne E.K."/>
            <person name="Kogle M.E."/>
            <person name="Barry K."/>
            <person name="Clum A."/>
            <person name="Na H."/>
            <person name="Ledsgaard L."/>
            <person name="Lin J."/>
            <person name="Lipzen A."/>
            <person name="Kuo A."/>
            <person name="Riley R."/>
            <person name="Mondo S."/>
            <person name="LaButti K."/>
            <person name="Haridas S."/>
            <person name="Pangalinan J."/>
            <person name="Salamov A.A."/>
            <person name="Simmons B.A."/>
            <person name="Magnuson J.K."/>
            <person name="Chen J."/>
            <person name="Drula E."/>
            <person name="Henrissat B."/>
            <person name="Wiebenga A."/>
            <person name="Lubbers R.J."/>
            <person name="Gomes A.C."/>
            <person name="Macurrencykelacurrency M.R."/>
            <person name="Stajich J."/>
            <person name="Grigoriev I.V."/>
            <person name="Mortensen U.H."/>
            <person name="De vries R.P."/>
            <person name="Baker S.E."/>
            <person name="Andersen M.R."/>
        </authorList>
    </citation>
    <scope>NUCLEOTIDE SEQUENCE [LARGE SCALE GENOMIC DNA]</scope>
    <source>
        <strain evidence="1 2">CBS 756.74</strain>
    </source>
</reference>
<comment type="caution">
    <text evidence="1">The sequence shown here is derived from an EMBL/GenBank/DDBJ whole genome shotgun (WGS) entry which is preliminary data.</text>
</comment>
<name>A0ABR4L747_9EURO</name>
<organism evidence="1 2">
    <name type="scientific">Aspergillus pseudodeflectus</name>
    <dbReference type="NCBI Taxonomy" id="176178"/>
    <lineage>
        <taxon>Eukaryota</taxon>
        <taxon>Fungi</taxon>
        <taxon>Dikarya</taxon>
        <taxon>Ascomycota</taxon>
        <taxon>Pezizomycotina</taxon>
        <taxon>Eurotiomycetes</taxon>
        <taxon>Eurotiomycetidae</taxon>
        <taxon>Eurotiales</taxon>
        <taxon>Aspergillaceae</taxon>
        <taxon>Aspergillus</taxon>
        <taxon>Aspergillus subgen. Nidulantes</taxon>
    </lineage>
</organism>
<evidence type="ECO:0008006" key="3">
    <source>
        <dbReference type="Google" id="ProtNLM"/>
    </source>
</evidence>
<gene>
    <name evidence="1" type="ORF">BJX68DRAFT_83532</name>
</gene>
<evidence type="ECO:0000313" key="2">
    <source>
        <dbReference type="Proteomes" id="UP001610444"/>
    </source>
</evidence>
<protein>
    <recommendedName>
        <fullName evidence="3">Secreted protein</fullName>
    </recommendedName>
</protein>
<dbReference type="EMBL" id="JBFXLR010000002">
    <property type="protein sequence ID" value="KAL2860364.1"/>
    <property type="molecule type" value="Genomic_DNA"/>
</dbReference>
<evidence type="ECO:0000313" key="1">
    <source>
        <dbReference type="EMBL" id="KAL2860364.1"/>
    </source>
</evidence>
<dbReference type="Proteomes" id="UP001610444">
    <property type="component" value="Unassembled WGS sequence"/>
</dbReference>
<keyword evidence="2" id="KW-1185">Reference proteome</keyword>